<dbReference type="SUPFAM" id="SSF56601">
    <property type="entry name" value="beta-lactamase/transpeptidase-like"/>
    <property type="match status" value="1"/>
</dbReference>
<evidence type="ECO:0000313" key="3">
    <source>
        <dbReference type="Proteomes" id="UP001291687"/>
    </source>
</evidence>
<dbReference type="PANTHER" id="PTHR46825:SF9">
    <property type="entry name" value="BETA-LACTAMASE-RELATED DOMAIN-CONTAINING PROTEIN"/>
    <property type="match status" value="1"/>
</dbReference>
<organism evidence="2 3">
    <name type="scientific">Candidatus Megaera venefica</name>
    <dbReference type="NCBI Taxonomy" id="2055910"/>
    <lineage>
        <taxon>Bacteria</taxon>
        <taxon>Pseudomonadati</taxon>
        <taxon>Pseudomonadota</taxon>
        <taxon>Alphaproteobacteria</taxon>
        <taxon>Rickettsiales</taxon>
        <taxon>Rickettsiaceae</taxon>
        <taxon>Candidatus Megaera</taxon>
    </lineage>
</organism>
<dbReference type="Proteomes" id="UP001291687">
    <property type="component" value="Unassembled WGS sequence"/>
</dbReference>
<gene>
    <name evidence="2" type="ORF">Megvenef_01398</name>
</gene>
<proteinExistence type="predicted"/>
<dbReference type="PANTHER" id="PTHR46825">
    <property type="entry name" value="D-ALANYL-D-ALANINE-CARBOXYPEPTIDASE/ENDOPEPTIDASE AMPH"/>
    <property type="match status" value="1"/>
</dbReference>
<comment type="caution">
    <text evidence="2">The sequence shown here is derived from an EMBL/GenBank/DDBJ whole genome shotgun (WGS) entry which is preliminary data.</text>
</comment>
<accession>A0ABU5NE46</accession>
<keyword evidence="3" id="KW-1185">Reference proteome</keyword>
<dbReference type="InterPro" id="IPR001466">
    <property type="entry name" value="Beta-lactam-related"/>
</dbReference>
<evidence type="ECO:0000259" key="1">
    <source>
        <dbReference type="Pfam" id="PF00144"/>
    </source>
</evidence>
<dbReference type="Pfam" id="PF00144">
    <property type="entry name" value="Beta-lactamase"/>
    <property type="match status" value="1"/>
</dbReference>
<reference evidence="2 3" key="1">
    <citation type="submission" date="2023-03" db="EMBL/GenBank/DDBJ databases">
        <title>Host association and intracellularity evolved multiple times independently in the Rickettsiales.</title>
        <authorList>
            <person name="Castelli M."/>
            <person name="Nardi T."/>
            <person name="Gammuto L."/>
            <person name="Bellinzona G."/>
            <person name="Sabaneyeva E."/>
            <person name="Potekhin A."/>
            <person name="Serra V."/>
            <person name="Petroni G."/>
            <person name="Sassera D."/>
        </authorList>
    </citation>
    <scope>NUCLEOTIDE SEQUENCE [LARGE SCALE GENOMIC DNA]</scope>
    <source>
        <strain evidence="2 3">Sr 2-6</strain>
    </source>
</reference>
<dbReference type="InterPro" id="IPR050491">
    <property type="entry name" value="AmpC-like"/>
</dbReference>
<sequence>MLYLMYSFIDDALKERGYSITDAISLLNSKLGTNGITLLPIDPNSNFARQYSRSGKQLPFPSNYQKSVPAAAGVFATINSLTEFLKLAMGTRPDLITETVLNEIFRPRVENKDVFYWNIGLPFNNNRIKSWYGLGWRILFLDNKEESRLIFHSGFINGATTFMGFIPSKKAGIIILTNQTSAFALRNGLKFWEYILSDLNTEHITRQQSKP</sequence>
<dbReference type="InterPro" id="IPR012338">
    <property type="entry name" value="Beta-lactam/transpept-like"/>
</dbReference>
<dbReference type="RefSeq" id="WP_322777321.1">
    <property type="nucleotide sequence ID" value="NZ_JARJFB010000132.1"/>
</dbReference>
<dbReference type="Gene3D" id="3.40.710.10">
    <property type="entry name" value="DD-peptidase/beta-lactamase superfamily"/>
    <property type="match status" value="1"/>
</dbReference>
<dbReference type="EMBL" id="JARJFB010000132">
    <property type="protein sequence ID" value="MEA0971420.1"/>
    <property type="molecule type" value="Genomic_DNA"/>
</dbReference>
<protein>
    <submittedName>
        <fullName evidence="2">Beta-lactamase family C-terminal domain protein</fullName>
    </submittedName>
</protein>
<feature type="domain" description="Beta-lactamase-related" evidence="1">
    <location>
        <begin position="57"/>
        <end position="181"/>
    </location>
</feature>
<evidence type="ECO:0000313" key="2">
    <source>
        <dbReference type="EMBL" id="MEA0971420.1"/>
    </source>
</evidence>
<name>A0ABU5NE46_9RICK</name>